<dbReference type="Proteomes" id="UP000299102">
    <property type="component" value="Unassembled WGS sequence"/>
</dbReference>
<dbReference type="InterPro" id="IPR000719">
    <property type="entry name" value="Prot_kinase_dom"/>
</dbReference>
<evidence type="ECO:0000313" key="5">
    <source>
        <dbReference type="Proteomes" id="UP000299102"/>
    </source>
</evidence>
<dbReference type="InterPro" id="IPR050235">
    <property type="entry name" value="CK1_Ser-Thr_kinase"/>
</dbReference>
<organism evidence="4 5">
    <name type="scientific">Eumeta variegata</name>
    <name type="common">Bagworm moth</name>
    <name type="synonym">Eumeta japonica</name>
    <dbReference type="NCBI Taxonomy" id="151549"/>
    <lineage>
        <taxon>Eukaryota</taxon>
        <taxon>Metazoa</taxon>
        <taxon>Ecdysozoa</taxon>
        <taxon>Arthropoda</taxon>
        <taxon>Hexapoda</taxon>
        <taxon>Insecta</taxon>
        <taxon>Pterygota</taxon>
        <taxon>Neoptera</taxon>
        <taxon>Endopterygota</taxon>
        <taxon>Lepidoptera</taxon>
        <taxon>Glossata</taxon>
        <taxon>Ditrysia</taxon>
        <taxon>Tineoidea</taxon>
        <taxon>Psychidae</taxon>
        <taxon>Oiketicinae</taxon>
        <taxon>Eumeta</taxon>
    </lineage>
</organism>
<reference evidence="4 5" key="1">
    <citation type="journal article" date="2019" name="Commun. Biol.">
        <title>The bagworm genome reveals a unique fibroin gene that provides high tensile strength.</title>
        <authorList>
            <person name="Kono N."/>
            <person name="Nakamura H."/>
            <person name="Ohtoshi R."/>
            <person name="Tomita M."/>
            <person name="Numata K."/>
            <person name="Arakawa K."/>
        </authorList>
    </citation>
    <scope>NUCLEOTIDE SEQUENCE [LARGE SCALE GENOMIC DNA]</scope>
</reference>
<feature type="region of interest" description="Disordered" evidence="2">
    <location>
        <begin position="591"/>
        <end position="613"/>
    </location>
</feature>
<evidence type="ECO:0000256" key="2">
    <source>
        <dbReference type="SAM" id="MobiDB-lite"/>
    </source>
</evidence>
<feature type="region of interest" description="Disordered" evidence="2">
    <location>
        <begin position="365"/>
        <end position="440"/>
    </location>
</feature>
<feature type="compositionally biased region" description="Polar residues" evidence="2">
    <location>
        <begin position="156"/>
        <end position="165"/>
    </location>
</feature>
<evidence type="ECO:0000256" key="1">
    <source>
        <dbReference type="ARBA" id="ARBA00012513"/>
    </source>
</evidence>
<dbReference type="PANTHER" id="PTHR11909">
    <property type="entry name" value="CASEIN KINASE-RELATED"/>
    <property type="match status" value="1"/>
</dbReference>
<keyword evidence="4" id="KW-0808">Transferase</keyword>
<dbReference type="InterPro" id="IPR011009">
    <property type="entry name" value="Kinase-like_dom_sf"/>
</dbReference>
<dbReference type="STRING" id="151549.A0A4C1UMK6"/>
<dbReference type="Gene3D" id="1.10.510.10">
    <property type="entry name" value="Transferase(Phosphotransferase) domain 1"/>
    <property type="match status" value="1"/>
</dbReference>
<protein>
    <recommendedName>
        <fullName evidence="1">non-specific serine/threonine protein kinase</fullName>
        <ecNumber evidence="1">2.7.11.1</ecNumber>
    </recommendedName>
</protein>
<feature type="region of interest" description="Disordered" evidence="2">
    <location>
        <begin position="124"/>
        <end position="148"/>
    </location>
</feature>
<evidence type="ECO:0000259" key="3">
    <source>
        <dbReference type="PROSITE" id="PS50011"/>
    </source>
</evidence>
<evidence type="ECO:0000313" key="4">
    <source>
        <dbReference type="EMBL" id="GBP27668.1"/>
    </source>
</evidence>
<dbReference type="PROSITE" id="PS50011">
    <property type="entry name" value="PROTEIN_KINASE_DOM"/>
    <property type="match status" value="1"/>
</dbReference>
<dbReference type="AlphaFoldDB" id="A0A4C1UMK6"/>
<keyword evidence="4" id="KW-0418">Kinase</keyword>
<feature type="compositionally biased region" description="Basic and acidic residues" evidence="2">
    <location>
        <begin position="421"/>
        <end position="433"/>
    </location>
</feature>
<dbReference type="EMBL" id="BGZK01000197">
    <property type="protein sequence ID" value="GBP27668.1"/>
    <property type="molecule type" value="Genomic_DNA"/>
</dbReference>
<dbReference type="Pfam" id="PF00069">
    <property type="entry name" value="Pkinase"/>
    <property type="match status" value="1"/>
</dbReference>
<dbReference type="InterPro" id="IPR008271">
    <property type="entry name" value="Ser/Thr_kinase_AS"/>
</dbReference>
<accession>A0A4C1UMK6</accession>
<name>A0A4C1UMK6_EUMVA</name>
<proteinExistence type="predicted"/>
<gene>
    <name evidence="4" type="primary">ball</name>
    <name evidence="4" type="ORF">EVAR_12712_1</name>
</gene>
<dbReference type="GO" id="GO:0005524">
    <property type="term" value="F:ATP binding"/>
    <property type="evidence" value="ECO:0007669"/>
    <property type="project" value="InterPro"/>
</dbReference>
<dbReference type="SUPFAM" id="SSF56112">
    <property type="entry name" value="Protein kinase-like (PK-like)"/>
    <property type="match status" value="1"/>
</dbReference>
<feature type="region of interest" description="Disordered" evidence="2">
    <location>
        <begin position="154"/>
        <end position="173"/>
    </location>
</feature>
<feature type="domain" description="Protein kinase" evidence="3">
    <location>
        <begin position="63"/>
        <end position="343"/>
    </location>
</feature>
<sequence length="613" mass="69337">MSWSTWLQHENGSSQLVRYYTLEYRCEVTACHECVGFTGYDTYLLYTYNLILREYEGNGCEWIDGTIEIGASKVGGIARGDTTGLGVVSYGQRRRSRRRLATRPGEAPCASGSASMTITRARLGRPTQPGEALSTLGSAATSAPEEAPRVVVSVATGRSQESPSRSPAPGGTRYRYPLSKRLNVLEYIHSRGYVHADIKGANILLGLKKGTENQAYLVDFGLATRVSSDKEFKPDPKCAHNGTIEYTSRDAHLGVPTMRGDLEILGYNLLQWLVGELPWEKYLKQPKTVQTMKENFMKNVRDSMSKYTDVPNALTEFFECVTSLKPTDTPNYAKCRKIFESYLKSKGETINSILEFTKLSNKNKRKSKSCLESSADDSEITMENVKLKRKRVMKKTEQNNSENEEEVKHDPPKQKKKTKKTKEVIEAQSHNEDYENEELTDEPLQKKKRIKKSKRIMKNQNNNYDCENEKPDCRKKTQKKPVKNIQFNKRKSIDRLIATKVKRIKSVPTSTPPAKENHTNIGTQTSVDKWKQNTRIVSFDSPISEIIGEKSSNSSGDIFDDSFMIKGNKIKKKLISKECVTVRKVIMKKETTTKKSKSWKDVPTVVNGRSPPT</sequence>
<keyword evidence="5" id="KW-1185">Reference proteome</keyword>
<comment type="caution">
    <text evidence="4">The sequence shown here is derived from an EMBL/GenBank/DDBJ whole genome shotgun (WGS) entry which is preliminary data.</text>
</comment>
<dbReference type="OrthoDB" id="2687620at2759"/>
<dbReference type="EC" id="2.7.11.1" evidence="1"/>
<dbReference type="PROSITE" id="PS00108">
    <property type="entry name" value="PROTEIN_KINASE_ST"/>
    <property type="match status" value="1"/>
</dbReference>
<feature type="compositionally biased region" description="Low complexity" evidence="2">
    <location>
        <begin position="132"/>
        <end position="143"/>
    </location>
</feature>
<dbReference type="GO" id="GO:0004674">
    <property type="term" value="F:protein serine/threonine kinase activity"/>
    <property type="evidence" value="ECO:0007669"/>
    <property type="project" value="UniProtKB-EC"/>
</dbReference>